<organism evidence="3 4">
    <name type="scientific">Saccharicrinis fermentans DSM 9555 = JCM 21142</name>
    <dbReference type="NCBI Taxonomy" id="869213"/>
    <lineage>
        <taxon>Bacteria</taxon>
        <taxon>Pseudomonadati</taxon>
        <taxon>Bacteroidota</taxon>
        <taxon>Bacteroidia</taxon>
        <taxon>Marinilabiliales</taxon>
        <taxon>Marinilabiliaceae</taxon>
        <taxon>Saccharicrinis</taxon>
    </lineage>
</organism>
<reference evidence="3 4" key="1">
    <citation type="journal article" date="2014" name="Genome Announc.">
        <title>Draft Genome Sequence of Cytophaga fermentans JCM 21142T, a Facultative Anaerobe Isolated from Marine Mud.</title>
        <authorList>
            <person name="Starns D."/>
            <person name="Oshima K."/>
            <person name="Suda W."/>
            <person name="Iino T."/>
            <person name="Yuki M."/>
            <person name="Inoue J."/>
            <person name="Kitamura K."/>
            <person name="Iida T."/>
            <person name="Darby A."/>
            <person name="Hattori M."/>
            <person name="Ohkuma M."/>
        </authorList>
    </citation>
    <scope>NUCLEOTIDE SEQUENCE [LARGE SCALE GENOMIC DNA]</scope>
    <source>
        <strain evidence="3 4">JCM 21142</strain>
    </source>
</reference>
<dbReference type="SUPFAM" id="SSF50182">
    <property type="entry name" value="Sm-like ribonucleoproteins"/>
    <property type="match status" value="1"/>
</dbReference>
<dbReference type="Proteomes" id="UP000019402">
    <property type="component" value="Unassembled WGS sequence"/>
</dbReference>
<feature type="transmembrane region" description="Helical" evidence="1">
    <location>
        <begin position="34"/>
        <end position="54"/>
    </location>
</feature>
<name>W7YFT0_9BACT</name>
<keyword evidence="4" id="KW-1185">Reference proteome</keyword>
<evidence type="ECO:0000259" key="2">
    <source>
        <dbReference type="Pfam" id="PF00924"/>
    </source>
</evidence>
<dbReference type="GO" id="GO:0008381">
    <property type="term" value="F:mechanosensitive monoatomic ion channel activity"/>
    <property type="evidence" value="ECO:0007669"/>
    <property type="project" value="UniProtKB-ARBA"/>
</dbReference>
<evidence type="ECO:0000313" key="3">
    <source>
        <dbReference type="EMBL" id="GAF03306.1"/>
    </source>
</evidence>
<accession>W7YFT0</accession>
<sequence>MIMKFFITASLVFLGYRILFYLKNKLNISHRFKYQLDYVLSFTELFFWIGFIVWVTKHVYESRNYFILISIGVTICIFAVPLFLVLRDFISGAFLKVQNKVNIGCFIEIDEMKGQIKKAGHLRLDIEDAHGNIHSIPYYNIRSKTILQHSSNQHLDKVILKFSFPETITTDLLIPHLKKQILNTPWVSVSQSPVINKVSHKNNRLNIEVGVYTLNKSYADSIHNMVTAQLKNMDGGSKQFQH</sequence>
<dbReference type="Pfam" id="PF00924">
    <property type="entry name" value="MS_channel_2nd"/>
    <property type="match status" value="1"/>
</dbReference>
<dbReference type="AlphaFoldDB" id="W7YFT0"/>
<dbReference type="EMBL" id="BAMD01000021">
    <property type="protein sequence ID" value="GAF03306.1"/>
    <property type="molecule type" value="Genomic_DNA"/>
</dbReference>
<evidence type="ECO:0000256" key="1">
    <source>
        <dbReference type="SAM" id="Phobius"/>
    </source>
</evidence>
<dbReference type="InterPro" id="IPR010920">
    <property type="entry name" value="LSM_dom_sf"/>
</dbReference>
<comment type="caution">
    <text evidence="3">The sequence shown here is derived from an EMBL/GenBank/DDBJ whole genome shotgun (WGS) entry which is preliminary data.</text>
</comment>
<feature type="transmembrane region" description="Helical" evidence="1">
    <location>
        <begin position="6"/>
        <end position="22"/>
    </location>
</feature>
<dbReference type="GO" id="GO:0016020">
    <property type="term" value="C:membrane"/>
    <property type="evidence" value="ECO:0007669"/>
    <property type="project" value="InterPro"/>
</dbReference>
<dbReference type="STRING" id="869213.GCA_000517085_04610"/>
<feature type="domain" description="Mechanosensitive ion channel MscS" evidence="2">
    <location>
        <begin position="86"/>
        <end position="146"/>
    </location>
</feature>
<keyword evidence="1" id="KW-1133">Transmembrane helix</keyword>
<keyword evidence="1" id="KW-0812">Transmembrane</keyword>
<gene>
    <name evidence="3" type="ORF">JCM21142_41974</name>
</gene>
<dbReference type="eggNOG" id="ENOG5034951">
    <property type="taxonomic scope" value="Bacteria"/>
</dbReference>
<keyword evidence="1" id="KW-0472">Membrane</keyword>
<protein>
    <submittedName>
        <fullName evidence="3">Mechanosensitive ion channel</fullName>
    </submittedName>
</protein>
<dbReference type="InterPro" id="IPR006685">
    <property type="entry name" value="MscS_channel_2nd"/>
</dbReference>
<feature type="transmembrane region" description="Helical" evidence="1">
    <location>
        <begin position="66"/>
        <end position="86"/>
    </location>
</feature>
<proteinExistence type="predicted"/>
<evidence type="ECO:0000313" key="4">
    <source>
        <dbReference type="Proteomes" id="UP000019402"/>
    </source>
</evidence>